<protein>
    <submittedName>
        <fullName evidence="3">Uncharacterized protein</fullName>
    </submittedName>
</protein>
<dbReference type="AlphaFoldDB" id="A0A0F9B4S0"/>
<gene>
    <name evidence="3" type="ORF">LCGC14_2831910</name>
</gene>
<feature type="compositionally biased region" description="Basic and acidic residues" evidence="1">
    <location>
        <begin position="20"/>
        <end position="34"/>
    </location>
</feature>
<feature type="transmembrane region" description="Helical" evidence="2">
    <location>
        <begin position="72"/>
        <end position="89"/>
    </location>
</feature>
<evidence type="ECO:0000256" key="1">
    <source>
        <dbReference type="SAM" id="MobiDB-lite"/>
    </source>
</evidence>
<accession>A0A0F9B4S0</accession>
<keyword evidence="2" id="KW-0472">Membrane</keyword>
<evidence type="ECO:0000313" key="3">
    <source>
        <dbReference type="EMBL" id="KKK79596.1"/>
    </source>
</evidence>
<proteinExistence type="predicted"/>
<evidence type="ECO:0000256" key="2">
    <source>
        <dbReference type="SAM" id="Phobius"/>
    </source>
</evidence>
<dbReference type="EMBL" id="LAZR01053955">
    <property type="protein sequence ID" value="KKK79596.1"/>
    <property type="molecule type" value="Genomic_DNA"/>
</dbReference>
<organism evidence="3">
    <name type="scientific">marine sediment metagenome</name>
    <dbReference type="NCBI Taxonomy" id="412755"/>
    <lineage>
        <taxon>unclassified sequences</taxon>
        <taxon>metagenomes</taxon>
        <taxon>ecological metagenomes</taxon>
    </lineage>
</organism>
<feature type="region of interest" description="Disordered" evidence="1">
    <location>
        <begin position="20"/>
        <end position="43"/>
    </location>
</feature>
<comment type="caution">
    <text evidence="3">The sequence shown here is derived from an EMBL/GenBank/DDBJ whole genome shotgun (WGS) entry which is preliminary data.</text>
</comment>
<keyword evidence="2" id="KW-0812">Transmembrane</keyword>
<name>A0A0F9B4S0_9ZZZZ</name>
<reference evidence="3" key="1">
    <citation type="journal article" date="2015" name="Nature">
        <title>Complex archaea that bridge the gap between prokaryotes and eukaryotes.</title>
        <authorList>
            <person name="Spang A."/>
            <person name="Saw J.H."/>
            <person name="Jorgensen S.L."/>
            <person name="Zaremba-Niedzwiedzka K."/>
            <person name="Martijn J."/>
            <person name="Lind A.E."/>
            <person name="van Eijk R."/>
            <person name="Schleper C."/>
            <person name="Guy L."/>
            <person name="Ettema T.J."/>
        </authorList>
    </citation>
    <scope>NUCLEOTIDE SEQUENCE</scope>
</reference>
<sequence>MHSSELPDASDDGRTLRLLRGEGCYERRPEEERQQRRRRETNLSLPQEHYELAVLRHELTDHDSGVKIPCRVKALVFLMMIALTAYYLLQRMYRQAVPADAPLKEQRTTTETILRAFSKFTLILQKNRYGRIVYPTRLTARQRQILTQLGFRTPAQILSQILPRPPPN</sequence>
<keyword evidence="2" id="KW-1133">Transmembrane helix</keyword>